<organism evidence="1">
    <name type="scientific">Lepeophtheirus salmonis</name>
    <name type="common">Salmon louse</name>
    <name type="synonym">Caligus salmonis</name>
    <dbReference type="NCBI Taxonomy" id="72036"/>
    <lineage>
        <taxon>Eukaryota</taxon>
        <taxon>Metazoa</taxon>
        <taxon>Ecdysozoa</taxon>
        <taxon>Arthropoda</taxon>
        <taxon>Crustacea</taxon>
        <taxon>Multicrustacea</taxon>
        <taxon>Hexanauplia</taxon>
        <taxon>Copepoda</taxon>
        <taxon>Siphonostomatoida</taxon>
        <taxon>Caligidae</taxon>
        <taxon>Lepeophtheirus</taxon>
    </lineage>
</organism>
<protein>
    <submittedName>
        <fullName evidence="1">Uncharacterized protein</fullName>
    </submittedName>
</protein>
<name>A0A0K2TG26_LEPSM</name>
<dbReference type="AlphaFoldDB" id="A0A0K2TG26"/>
<proteinExistence type="predicted"/>
<evidence type="ECO:0000313" key="1">
    <source>
        <dbReference type="EMBL" id="CDW24830.1"/>
    </source>
</evidence>
<accession>A0A0K2TG26</accession>
<reference evidence="1" key="1">
    <citation type="submission" date="2014-05" db="EMBL/GenBank/DDBJ databases">
        <authorList>
            <person name="Chronopoulou M."/>
        </authorList>
    </citation>
    <scope>NUCLEOTIDE SEQUENCE</scope>
    <source>
        <tissue evidence="1">Whole organism</tissue>
    </source>
</reference>
<dbReference type="EMBL" id="HACA01007469">
    <property type="protein sequence ID" value="CDW24830.1"/>
    <property type="molecule type" value="Transcribed_RNA"/>
</dbReference>
<sequence>MSAHSRDPGISQQTVQRAIKKVGGKNLVRIKRPLLTPAMNLLRCKTLSISFELFFDTFGQLSALMPTPLTTPFGCMSRQCPSSKERGY</sequence>